<dbReference type="PROSITE" id="PS50977">
    <property type="entry name" value="HTH_TETR_2"/>
    <property type="match status" value="1"/>
</dbReference>
<keyword evidence="1 2" id="KW-0238">DNA-binding</keyword>
<dbReference type="EMBL" id="VULY01000018">
    <property type="protein sequence ID" value="MSR94654.1"/>
    <property type="molecule type" value="Genomic_DNA"/>
</dbReference>
<dbReference type="Proteomes" id="UP000434409">
    <property type="component" value="Unassembled WGS sequence"/>
</dbReference>
<evidence type="ECO:0000313" key="4">
    <source>
        <dbReference type="EMBL" id="MSR94654.1"/>
    </source>
</evidence>
<evidence type="ECO:0000256" key="1">
    <source>
        <dbReference type="ARBA" id="ARBA00023125"/>
    </source>
</evidence>
<organism evidence="4 5">
    <name type="scientific">Suipraeoptans intestinalis</name>
    <dbReference type="NCBI Taxonomy" id="2606628"/>
    <lineage>
        <taxon>Bacteria</taxon>
        <taxon>Bacillati</taxon>
        <taxon>Bacillota</taxon>
        <taxon>Clostridia</taxon>
        <taxon>Lachnospirales</taxon>
        <taxon>Lachnospiraceae</taxon>
        <taxon>Suipraeoptans</taxon>
    </lineage>
</organism>
<dbReference type="InterPro" id="IPR001647">
    <property type="entry name" value="HTH_TetR"/>
</dbReference>
<sequence>MIDYRTDLSKRENLIHFIKVTQQLIETDGIQGVSTRKIAAISGFHNSTIYFYFKDLHELIMLASIKRFQKYTDTLESLSRNTDSYENFYAIWTCFAESAFQYPCIFYNFFFGKYGDDLPLFLNVYYDLFPDKRRHYSADIESMFYGKNYRERCRKILLPLIGDARTRVTQHNIDTVTDITVCFTKSLLSQKCETPSLDSRPLQNSMLAMLHLVIDREDPASP</sequence>
<feature type="domain" description="HTH tetR-type" evidence="3">
    <location>
        <begin position="11"/>
        <end position="71"/>
    </location>
</feature>
<evidence type="ECO:0000256" key="2">
    <source>
        <dbReference type="PROSITE-ProRule" id="PRU00335"/>
    </source>
</evidence>
<dbReference type="GO" id="GO:0003677">
    <property type="term" value="F:DNA binding"/>
    <property type="evidence" value="ECO:0007669"/>
    <property type="project" value="UniProtKB-UniRule"/>
</dbReference>
<dbReference type="InterPro" id="IPR009057">
    <property type="entry name" value="Homeodomain-like_sf"/>
</dbReference>
<dbReference type="Gene3D" id="1.10.357.10">
    <property type="entry name" value="Tetracycline Repressor, domain 2"/>
    <property type="match status" value="1"/>
</dbReference>
<gene>
    <name evidence="4" type="ORF">FYJ34_10405</name>
</gene>
<evidence type="ECO:0000259" key="3">
    <source>
        <dbReference type="PROSITE" id="PS50977"/>
    </source>
</evidence>
<reference evidence="4 5" key="1">
    <citation type="submission" date="2019-08" db="EMBL/GenBank/DDBJ databases">
        <title>In-depth cultivation of the pig gut microbiome towards novel bacterial diversity and tailored functional studies.</title>
        <authorList>
            <person name="Wylensek D."/>
            <person name="Hitch T.C.A."/>
            <person name="Clavel T."/>
        </authorList>
    </citation>
    <scope>NUCLEOTIDE SEQUENCE [LARGE SCALE GENOMIC DNA]</scope>
    <source>
        <strain evidence="4 5">68-1-5</strain>
    </source>
</reference>
<dbReference type="AlphaFoldDB" id="A0A6N7UTV4"/>
<protein>
    <submittedName>
        <fullName evidence="4">TetR/AcrR family transcriptional regulator</fullName>
    </submittedName>
</protein>
<comment type="caution">
    <text evidence="4">The sequence shown here is derived from an EMBL/GenBank/DDBJ whole genome shotgun (WGS) entry which is preliminary data.</text>
</comment>
<proteinExistence type="predicted"/>
<evidence type="ECO:0000313" key="5">
    <source>
        <dbReference type="Proteomes" id="UP000434409"/>
    </source>
</evidence>
<dbReference type="SUPFAM" id="SSF46689">
    <property type="entry name" value="Homeodomain-like"/>
    <property type="match status" value="1"/>
</dbReference>
<dbReference type="RefSeq" id="WP_154478392.1">
    <property type="nucleotide sequence ID" value="NZ_JAXFXH010000014.1"/>
</dbReference>
<feature type="DNA-binding region" description="H-T-H motif" evidence="2">
    <location>
        <begin position="34"/>
        <end position="53"/>
    </location>
</feature>
<keyword evidence="5" id="KW-1185">Reference proteome</keyword>
<name>A0A6N7UTV4_9FIRM</name>
<accession>A0A6N7UTV4</accession>